<name>A0ABW1DIF6_9DEIO</name>
<dbReference type="SUPFAM" id="SSF47413">
    <property type="entry name" value="lambda repressor-like DNA-binding domains"/>
    <property type="match status" value="1"/>
</dbReference>
<organism evidence="5 6">
    <name type="scientific">Deinococcus petrolearius</name>
    <dbReference type="NCBI Taxonomy" id="1751295"/>
    <lineage>
        <taxon>Bacteria</taxon>
        <taxon>Thermotogati</taxon>
        <taxon>Deinococcota</taxon>
        <taxon>Deinococci</taxon>
        <taxon>Deinococcales</taxon>
        <taxon>Deinococcaceae</taxon>
        <taxon>Deinococcus</taxon>
    </lineage>
</organism>
<gene>
    <name evidence="5" type="ORF">ACFPQ6_08640</name>
</gene>
<evidence type="ECO:0000256" key="1">
    <source>
        <dbReference type="ARBA" id="ARBA00023015"/>
    </source>
</evidence>
<dbReference type="InterPro" id="IPR001387">
    <property type="entry name" value="Cro/C1-type_HTH"/>
</dbReference>
<dbReference type="RefSeq" id="WP_380048371.1">
    <property type="nucleotide sequence ID" value="NZ_JBHSOH010000007.1"/>
</dbReference>
<dbReference type="Gene3D" id="1.10.260.40">
    <property type="entry name" value="lambda repressor-like DNA-binding domains"/>
    <property type="match status" value="1"/>
</dbReference>
<evidence type="ECO:0000259" key="4">
    <source>
        <dbReference type="PROSITE" id="PS50943"/>
    </source>
</evidence>
<dbReference type="InterPro" id="IPR010982">
    <property type="entry name" value="Lambda_DNA-bd_dom_sf"/>
</dbReference>
<dbReference type="CDD" id="cd00093">
    <property type="entry name" value="HTH_XRE"/>
    <property type="match status" value="1"/>
</dbReference>
<dbReference type="PROSITE" id="PS50943">
    <property type="entry name" value="HTH_CROC1"/>
    <property type="match status" value="1"/>
</dbReference>
<dbReference type="Pfam" id="PF01381">
    <property type="entry name" value="HTH_3"/>
    <property type="match status" value="1"/>
</dbReference>
<feature type="domain" description="HTH cro/C1-type" evidence="4">
    <location>
        <begin position="28"/>
        <end position="81"/>
    </location>
</feature>
<evidence type="ECO:0000313" key="5">
    <source>
        <dbReference type="EMBL" id="MFC5848375.1"/>
    </source>
</evidence>
<evidence type="ECO:0000256" key="2">
    <source>
        <dbReference type="ARBA" id="ARBA00023125"/>
    </source>
</evidence>
<keyword evidence="6" id="KW-1185">Reference proteome</keyword>
<keyword evidence="2" id="KW-0238">DNA-binding</keyword>
<dbReference type="EMBL" id="JBHSOH010000007">
    <property type="protein sequence ID" value="MFC5848375.1"/>
    <property type="molecule type" value="Genomic_DNA"/>
</dbReference>
<dbReference type="Proteomes" id="UP001595979">
    <property type="component" value="Unassembled WGS sequence"/>
</dbReference>
<accession>A0ABW1DIF6</accession>
<dbReference type="InterPro" id="IPR052359">
    <property type="entry name" value="HTH-type_reg/antitoxin"/>
</dbReference>
<sequence>MGTPLTYVRQWHTLALEADMRELTPDQIKQVRSQVGLSQAAFAKAVGISVGTLRNWEQGRRSPDKPAVVLLNVLERRPEIIWEIQEES</sequence>
<dbReference type="SMART" id="SM00530">
    <property type="entry name" value="HTH_XRE"/>
    <property type="match status" value="1"/>
</dbReference>
<dbReference type="PANTHER" id="PTHR36511:SF4">
    <property type="entry name" value="ANTITOXIN MQSA"/>
    <property type="match status" value="1"/>
</dbReference>
<evidence type="ECO:0000256" key="3">
    <source>
        <dbReference type="ARBA" id="ARBA00023163"/>
    </source>
</evidence>
<evidence type="ECO:0000313" key="6">
    <source>
        <dbReference type="Proteomes" id="UP001595979"/>
    </source>
</evidence>
<proteinExistence type="predicted"/>
<reference evidence="6" key="1">
    <citation type="journal article" date="2019" name="Int. J. Syst. Evol. Microbiol.">
        <title>The Global Catalogue of Microorganisms (GCM) 10K type strain sequencing project: providing services to taxonomists for standard genome sequencing and annotation.</title>
        <authorList>
            <consortium name="The Broad Institute Genomics Platform"/>
            <consortium name="The Broad Institute Genome Sequencing Center for Infectious Disease"/>
            <person name="Wu L."/>
            <person name="Ma J."/>
        </authorList>
    </citation>
    <scope>NUCLEOTIDE SEQUENCE [LARGE SCALE GENOMIC DNA]</scope>
    <source>
        <strain evidence="6">CGMCC 1.15053</strain>
    </source>
</reference>
<keyword evidence="3" id="KW-0804">Transcription</keyword>
<dbReference type="PANTHER" id="PTHR36511">
    <property type="entry name" value="MERR FAMILY BACTERIAL REGULATORY PROTEIN"/>
    <property type="match status" value="1"/>
</dbReference>
<comment type="caution">
    <text evidence="5">The sequence shown here is derived from an EMBL/GenBank/DDBJ whole genome shotgun (WGS) entry which is preliminary data.</text>
</comment>
<protein>
    <submittedName>
        <fullName evidence="5">Helix-turn-helix domain-containing protein</fullName>
    </submittedName>
</protein>
<keyword evidence="1" id="KW-0805">Transcription regulation</keyword>